<sequence>MKIKLIVCMLSLFSALSFGQAKKVDHEVGVEKDFTHFFENIKVKDTEKAANFIYPKYLAAITREKMITILNLSYNNPAFTTDIQKFKVDHIEKPELIDGEYFSIVDYSFIMKFKVDWKVIHDAESVKQKMNEAVISRYGKDNVTYSSNEDEYMINAHMKACAVSRDKKDWKFVIIENNYKSELAQILPKKILEKL</sequence>
<reference evidence="2 3" key="1">
    <citation type="submission" date="2018-01" db="EMBL/GenBank/DDBJ databases">
        <title>Draft genome sequences of Chryseobacterium lactis NCTC11390, Chryseobacterium oncorhynchi 701B-08, and Chryseobacterium viscerum 687B-08.</title>
        <authorList>
            <person name="Jeong J.-J."/>
            <person name="Lee Y.J."/>
            <person name="Park B."/>
            <person name="Choi I.-G."/>
            <person name="Kim K.D."/>
        </authorList>
    </citation>
    <scope>NUCLEOTIDE SEQUENCE [LARGE SCALE GENOMIC DNA]</scope>
    <source>
        <strain evidence="2 3">NCTC11390</strain>
    </source>
</reference>
<comment type="caution">
    <text evidence="2">The sequence shown here is derived from an EMBL/GenBank/DDBJ whole genome shotgun (WGS) entry which is preliminary data.</text>
</comment>
<name>A0AA91YE08_CHRLC</name>
<dbReference type="EMBL" id="PPEH01000011">
    <property type="protein sequence ID" value="PNW11712.1"/>
    <property type="molecule type" value="Genomic_DNA"/>
</dbReference>
<evidence type="ECO:0008006" key="4">
    <source>
        <dbReference type="Google" id="ProtNLM"/>
    </source>
</evidence>
<keyword evidence="1" id="KW-0732">Signal</keyword>
<gene>
    <name evidence="2" type="ORF">C1637_21640</name>
</gene>
<proteinExistence type="predicted"/>
<evidence type="ECO:0000313" key="3">
    <source>
        <dbReference type="Proteomes" id="UP000236262"/>
    </source>
</evidence>
<organism evidence="2 3">
    <name type="scientific">Chryseobacterium lactis</name>
    <dbReference type="NCBI Taxonomy" id="1241981"/>
    <lineage>
        <taxon>Bacteria</taxon>
        <taxon>Pseudomonadati</taxon>
        <taxon>Bacteroidota</taxon>
        <taxon>Flavobacteriia</taxon>
        <taxon>Flavobacteriales</taxon>
        <taxon>Weeksellaceae</taxon>
        <taxon>Chryseobacterium group</taxon>
        <taxon>Chryseobacterium</taxon>
    </lineage>
</organism>
<accession>A0AA91YE08</accession>
<dbReference type="Proteomes" id="UP000236262">
    <property type="component" value="Unassembled WGS sequence"/>
</dbReference>
<feature type="signal peptide" evidence="1">
    <location>
        <begin position="1"/>
        <end position="19"/>
    </location>
</feature>
<dbReference type="AlphaFoldDB" id="A0AA91YE08"/>
<feature type="chain" id="PRO_5041647717" description="DUF4468 domain-containing protein" evidence="1">
    <location>
        <begin position="20"/>
        <end position="195"/>
    </location>
</feature>
<evidence type="ECO:0000313" key="2">
    <source>
        <dbReference type="EMBL" id="PNW11712.1"/>
    </source>
</evidence>
<dbReference type="RefSeq" id="WP_103293734.1">
    <property type="nucleotide sequence ID" value="NZ_CP033924.1"/>
</dbReference>
<protein>
    <recommendedName>
        <fullName evidence="4">DUF4468 domain-containing protein</fullName>
    </recommendedName>
</protein>
<evidence type="ECO:0000256" key="1">
    <source>
        <dbReference type="SAM" id="SignalP"/>
    </source>
</evidence>